<dbReference type="PANTHER" id="PTHR40254:SF1">
    <property type="entry name" value="BLR0577 PROTEIN"/>
    <property type="match status" value="1"/>
</dbReference>
<dbReference type="Proteomes" id="UP000197065">
    <property type="component" value="Unassembled WGS sequence"/>
</dbReference>
<dbReference type="Pfam" id="PF13454">
    <property type="entry name" value="NAD_binding_9"/>
    <property type="match status" value="1"/>
</dbReference>
<dbReference type="OrthoDB" id="101972at2"/>
<dbReference type="InterPro" id="IPR052189">
    <property type="entry name" value="L-asp_N-monooxygenase_NS-form"/>
</dbReference>
<reference evidence="3 4" key="1">
    <citation type="submission" date="2017-06" db="EMBL/GenBank/DDBJ databases">
        <authorList>
            <person name="Kim H.J."/>
            <person name="Triplett B.A."/>
        </authorList>
    </citation>
    <scope>NUCLEOTIDE SEQUENCE [LARGE SCALE GENOMIC DNA]</scope>
    <source>
        <strain evidence="3 4">B29T1</strain>
    </source>
</reference>
<accession>A0A212RZU9</accession>
<evidence type="ECO:0000313" key="3">
    <source>
        <dbReference type="EMBL" id="SNB78378.1"/>
    </source>
</evidence>
<feature type="domain" description="FAD-dependent urate hydroxylase HpyO/Asp monooxygenase CreE-like FAD/NAD(P)-binding" evidence="2">
    <location>
        <begin position="32"/>
        <end position="185"/>
    </location>
</feature>
<proteinExistence type="predicted"/>
<dbReference type="SUPFAM" id="SSF51905">
    <property type="entry name" value="FAD/NAD(P)-binding domain"/>
    <property type="match status" value="1"/>
</dbReference>
<gene>
    <name evidence="3" type="ORF">SAMN07250955_11858</name>
</gene>
<feature type="region of interest" description="Disordered" evidence="1">
    <location>
        <begin position="1"/>
        <end position="27"/>
    </location>
</feature>
<evidence type="ECO:0000256" key="1">
    <source>
        <dbReference type="SAM" id="MobiDB-lite"/>
    </source>
</evidence>
<name>A0A212RZU9_9PROT</name>
<protein>
    <submittedName>
        <fullName evidence="3">Uncharacterized NAD(P)/FAD-binding protein YdhS</fullName>
    </submittedName>
</protein>
<sequence>MPTSFDTDGVVEEEPFGKERGPAPGRRPARIAVIGGGFSGVLTAIHLLWRCQPGERIYLIEKNGRLGQGLAFGTRHPQHVLNVRAENMSAFADEPAHFARWLARQEGDEAVGVVSPAGIFARRELYGRYIQGLLADAIVRQGGAANFYLIDDEAVGLRAEDGGWSLETGCGRSYEMDAVVLAIGNFPPDSQNRPGYMADPWGRETLAGIGADEPILLLGTGLTMVDLCLALRAEGYRGQITAISRNGRLPHAHAPSAAWQGLKLEAGDRGSLTRLVRAIRRNVRMAEAEGVGWRGVMDALRPHIATLWQEMTEVDRRRFLRHVRSIWDIHRHRMAPSHAAALQSEIDQGTLRVLAGRVRGIEAEADGAGARVSYAPKGMQTPVQASFARVINCAGLGTDVNRLRSPLIKSLLSQGFATSDPLRLGLATSAAGALIDKEGRLQRRLYAVGPITRGTFWEITSVPDIRAQAEQVALTALTAARQVKG</sequence>
<dbReference type="PANTHER" id="PTHR40254">
    <property type="entry name" value="BLR0577 PROTEIN"/>
    <property type="match status" value="1"/>
</dbReference>
<dbReference type="InterPro" id="IPR038732">
    <property type="entry name" value="HpyO/CreE_NAD-binding"/>
</dbReference>
<dbReference type="AlphaFoldDB" id="A0A212RZU9"/>
<dbReference type="InterPro" id="IPR036188">
    <property type="entry name" value="FAD/NAD-bd_sf"/>
</dbReference>
<organism evidence="3 4">
    <name type="scientific">Arboricoccus pini</name>
    <dbReference type="NCBI Taxonomy" id="1963835"/>
    <lineage>
        <taxon>Bacteria</taxon>
        <taxon>Pseudomonadati</taxon>
        <taxon>Pseudomonadota</taxon>
        <taxon>Alphaproteobacteria</taxon>
        <taxon>Geminicoccales</taxon>
        <taxon>Geminicoccaceae</taxon>
        <taxon>Arboricoccus</taxon>
    </lineage>
</organism>
<evidence type="ECO:0000313" key="4">
    <source>
        <dbReference type="Proteomes" id="UP000197065"/>
    </source>
</evidence>
<dbReference type="Gene3D" id="3.50.50.60">
    <property type="entry name" value="FAD/NAD(P)-binding domain"/>
    <property type="match status" value="1"/>
</dbReference>
<dbReference type="RefSeq" id="WP_088562872.1">
    <property type="nucleotide sequence ID" value="NZ_FYEH01000018.1"/>
</dbReference>
<keyword evidence="4" id="KW-1185">Reference proteome</keyword>
<dbReference type="EMBL" id="FYEH01000018">
    <property type="protein sequence ID" value="SNB78378.1"/>
    <property type="molecule type" value="Genomic_DNA"/>
</dbReference>
<evidence type="ECO:0000259" key="2">
    <source>
        <dbReference type="Pfam" id="PF13454"/>
    </source>
</evidence>